<name>A0A3G9JVR3_9ACTN</name>
<dbReference type="PANTHER" id="PTHR18964">
    <property type="entry name" value="ROK (REPRESSOR, ORF, KINASE) FAMILY"/>
    <property type="match status" value="1"/>
</dbReference>
<comment type="similarity">
    <text evidence="1">Belongs to the ROK (NagC/XylR) family.</text>
</comment>
<keyword evidence="2" id="KW-0808">Transferase</keyword>
<dbReference type="PROSITE" id="PS01125">
    <property type="entry name" value="ROK"/>
    <property type="match status" value="1"/>
</dbReference>
<organism evidence="2 3">
    <name type="scientific">Parolsenella catena</name>
    <dbReference type="NCBI Taxonomy" id="2003188"/>
    <lineage>
        <taxon>Bacteria</taxon>
        <taxon>Bacillati</taxon>
        <taxon>Actinomycetota</taxon>
        <taxon>Coriobacteriia</taxon>
        <taxon>Coriobacteriales</taxon>
        <taxon>Atopobiaceae</taxon>
        <taxon>Parolsenella</taxon>
    </lineage>
</organism>
<dbReference type="Proteomes" id="UP000273154">
    <property type="component" value="Chromosome"/>
</dbReference>
<dbReference type="GO" id="GO:0016301">
    <property type="term" value="F:kinase activity"/>
    <property type="evidence" value="ECO:0007669"/>
    <property type="project" value="UniProtKB-KW"/>
</dbReference>
<keyword evidence="3" id="KW-1185">Reference proteome</keyword>
<accession>A0A3G9JVR3</accession>
<gene>
    <name evidence="2" type="primary">glk</name>
    <name evidence="2" type="ORF">Pcatena_01400</name>
</gene>
<dbReference type="InterPro" id="IPR000600">
    <property type="entry name" value="ROK"/>
</dbReference>
<reference evidence="3" key="1">
    <citation type="submission" date="2018-11" db="EMBL/GenBank/DDBJ databases">
        <title>Comparative genomics of Parolsenella catena and Libanicoccus massiliensis: Reclassification of Libanicoccus massiliensis as Parolsenella massiliensis comb. nov.</title>
        <authorList>
            <person name="Sakamoto M."/>
            <person name="Ikeyama N."/>
            <person name="Murakami T."/>
            <person name="Mori H."/>
            <person name="Yuki M."/>
            <person name="Ohkuma M."/>
        </authorList>
    </citation>
    <scope>NUCLEOTIDE SEQUENCE [LARGE SCALE GENOMIC DNA]</scope>
    <source>
        <strain evidence="3">JCM 31932</strain>
    </source>
</reference>
<dbReference type="AlphaFoldDB" id="A0A3G9JVR3"/>
<proteinExistence type="inferred from homology"/>
<dbReference type="SUPFAM" id="SSF53067">
    <property type="entry name" value="Actin-like ATPase domain"/>
    <property type="match status" value="1"/>
</dbReference>
<evidence type="ECO:0000313" key="2">
    <source>
        <dbReference type="EMBL" id="BBH49553.1"/>
    </source>
</evidence>
<dbReference type="Pfam" id="PF00480">
    <property type="entry name" value="ROK"/>
    <property type="match status" value="1"/>
</dbReference>
<evidence type="ECO:0000313" key="3">
    <source>
        <dbReference type="Proteomes" id="UP000273154"/>
    </source>
</evidence>
<protein>
    <submittedName>
        <fullName evidence="2">Glucokinase</fullName>
    </submittedName>
</protein>
<dbReference type="PANTHER" id="PTHR18964:SF149">
    <property type="entry name" value="BIFUNCTIONAL UDP-N-ACETYLGLUCOSAMINE 2-EPIMERASE_N-ACETYLMANNOSAMINE KINASE"/>
    <property type="match status" value="1"/>
</dbReference>
<dbReference type="KEGG" id="pcat:Pcatena_01400"/>
<dbReference type="InterPro" id="IPR049874">
    <property type="entry name" value="ROK_cs"/>
</dbReference>
<dbReference type="GeneID" id="88848283"/>
<dbReference type="InterPro" id="IPR043129">
    <property type="entry name" value="ATPase_NBD"/>
</dbReference>
<dbReference type="Gene3D" id="3.30.420.40">
    <property type="match status" value="2"/>
</dbReference>
<dbReference type="EMBL" id="AP019367">
    <property type="protein sequence ID" value="BBH49553.1"/>
    <property type="molecule type" value="Genomic_DNA"/>
</dbReference>
<evidence type="ECO:0000256" key="1">
    <source>
        <dbReference type="ARBA" id="ARBA00006479"/>
    </source>
</evidence>
<keyword evidence="2" id="KW-0418">Kinase</keyword>
<sequence>MDKKTTKAVGIDIGGTSIKMGLVAERGEVLATSKVSTGALDSDGAFAKVCEGVHALAEQGGIDAGKLDAIGLDVPGVVLEDGTLTMAPNITLDLAGLTTTLREAYPQASLAVLNDANAAALGEAWLGSGNARGGTVMVTLGTGVGAGVVIGGNVIAGAHGAAGEIGHLNVEPEETETCNCGCRGCLEQYASARGLIRLYREECEADGAEPVAIAHATDALAVFEAARGGNTQAVRACERLGHYLARALAAVAVTVDPDAFVVGGGMSGGWDTFGRACLAHYREVAVSACKDTPIRPASLGNDAGFLGAARRALLSL</sequence>
<dbReference type="OrthoDB" id="9810372at2"/>
<dbReference type="RefSeq" id="WP_126420741.1">
    <property type="nucleotide sequence ID" value="NZ_AP019367.1"/>
</dbReference>